<name>A0ABS6X6R9_9BACT</name>
<feature type="transmembrane region" description="Helical" evidence="1">
    <location>
        <begin position="29"/>
        <end position="47"/>
    </location>
</feature>
<dbReference type="RefSeq" id="WP_199108303.1">
    <property type="nucleotide sequence ID" value="NZ_JAHWXQ010000001.1"/>
</dbReference>
<keyword evidence="3" id="KW-1185">Reference proteome</keyword>
<protein>
    <submittedName>
        <fullName evidence="2">Uncharacterized protein</fullName>
    </submittedName>
</protein>
<evidence type="ECO:0000313" key="3">
    <source>
        <dbReference type="Proteomes" id="UP000774935"/>
    </source>
</evidence>
<sequence length="80" mass="9493">MKRYQFWLLFWLPWLALIVTVIVRKDAPFPWVFAINTIVLNLIATNMRRKQVGLSFPATIKAMVPGLGYHEWKRLYFAKP</sequence>
<evidence type="ECO:0000313" key="2">
    <source>
        <dbReference type="EMBL" id="MBW3363703.1"/>
    </source>
</evidence>
<accession>A0ABS6X6R9</accession>
<gene>
    <name evidence="2" type="ORF">KYK27_01520</name>
</gene>
<keyword evidence="1" id="KW-1133">Transmembrane helix</keyword>
<proteinExistence type="predicted"/>
<comment type="caution">
    <text evidence="2">The sequence shown here is derived from an EMBL/GenBank/DDBJ whole genome shotgun (WGS) entry which is preliminary data.</text>
</comment>
<feature type="transmembrane region" description="Helical" evidence="1">
    <location>
        <begin position="7"/>
        <end position="23"/>
    </location>
</feature>
<dbReference type="EMBL" id="JAHWXQ010000001">
    <property type="protein sequence ID" value="MBW3363703.1"/>
    <property type="molecule type" value="Genomic_DNA"/>
</dbReference>
<keyword evidence="1" id="KW-0472">Membrane</keyword>
<reference evidence="2 3" key="1">
    <citation type="submission" date="2021-07" db="EMBL/GenBank/DDBJ databases">
        <authorList>
            <person name="Kim M.K."/>
        </authorList>
    </citation>
    <scope>NUCLEOTIDE SEQUENCE [LARGE SCALE GENOMIC DNA]</scope>
    <source>
        <strain evidence="2 3">HLY7-15</strain>
    </source>
</reference>
<dbReference type="Proteomes" id="UP000774935">
    <property type="component" value="Unassembled WGS sequence"/>
</dbReference>
<keyword evidence="1" id="KW-0812">Transmembrane</keyword>
<organism evidence="2 3">
    <name type="scientific">Pontibacter populi</name>
    <dbReference type="NCBI Taxonomy" id="890055"/>
    <lineage>
        <taxon>Bacteria</taxon>
        <taxon>Pseudomonadati</taxon>
        <taxon>Bacteroidota</taxon>
        <taxon>Cytophagia</taxon>
        <taxon>Cytophagales</taxon>
        <taxon>Hymenobacteraceae</taxon>
        <taxon>Pontibacter</taxon>
    </lineage>
</organism>
<evidence type="ECO:0000256" key="1">
    <source>
        <dbReference type="SAM" id="Phobius"/>
    </source>
</evidence>